<evidence type="ECO:0000313" key="8">
    <source>
        <dbReference type="Proteomes" id="UP000596660"/>
    </source>
</evidence>
<keyword evidence="2 4" id="KW-0479">Metal-binding</keyword>
<dbReference type="PROSITE" id="PS51471">
    <property type="entry name" value="FE2OG_OXY"/>
    <property type="match status" value="1"/>
</dbReference>
<evidence type="ECO:0000256" key="4">
    <source>
        <dbReference type="RuleBase" id="RU003682"/>
    </source>
</evidence>
<dbReference type="InterPro" id="IPR050295">
    <property type="entry name" value="Plant_2OG-oxidoreductases"/>
</dbReference>
<keyword evidence="8" id="KW-1185">Reference proteome</keyword>
<dbReference type="PANTHER" id="PTHR47991">
    <property type="entry name" value="OXOGLUTARATE/IRON-DEPENDENT DIOXYGENASE"/>
    <property type="match status" value="1"/>
</dbReference>
<dbReference type="GO" id="GO:0016491">
    <property type="term" value="F:oxidoreductase activity"/>
    <property type="evidence" value="ECO:0007669"/>
    <property type="project" value="UniProtKB-KW"/>
</dbReference>
<dbReference type="InterPro" id="IPR044861">
    <property type="entry name" value="IPNS-like_FE2OG_OXY"/>
</dbReference>
<evidence type="ECO:0000256" key="5">
    <source>
        <dbReference type="SAM" id="MobiDB-lite"/>
    </source>
</evidence>
<dbReference type="Pfam" id="PF14226">
    <property type="entry name" value="DIOX_N"/>
    <property type="match status" value="1"/>
</dbReference>
<evidence type="ECO:0000259" key="6">
    <source>
        <dbReference type="PROSITE" id="PS51471"/>
    </source>
</evidence>
<reference evidence="7" key="1">
    <citation type="journal article" date="2017" name="Nature">
        <title>The genome of Chenopodium quinoa.</title>
        <authorList>
            <person name="Jarvis D.E."/>
            <person name="Ho Y.S."/>
            <person name="Lightfoot D.J."/>
            <person name="Schmoeckel S.M."/>
            <person name="Li B."/>
            <person name="Borm T.J.A."/>
            <person name="Ohyanagi H."/>
            <person name="Mineta K."/>
            <person name="Michell C.T."/>
            <person name="Saber N."/>
            <person name="Kharbatia N.M."/>
            <person name="Rupper R.R."/>
            <person name="Sharp A.R."/>
            <person name="Dally N."/>
            <person name="Boughton B.A."/>
            <person name="Woo Y.H."/>
            <person name="Gao G."/>
            <person name="Schijlen E.G.W.M."/>
            <person name="Guo X."/>
            <person name="Momin A.A."/>
            <person name="Negrao S."/>
            <person name="Al-Babili S."/>
            <person name="Gehring C."/>
            <person name="Roessner U."/>
            <person name="Jung C."/>
            <person name="Murphy K."/>
            <person name="Arold S.T."/>
            <person name="Gojobori T."/>
            <person name="van der Linden C.G."/>
            <person name="van Loo E.N."/>
            <person name="Jellen E.N."/>
            <person name="Maughan P.J."/>
            <person name="Tester M."/>
        </authorList>
    </citation>
    <scope>NUCLEOTIDE SEQUENCE [LARGE SCALE GENOMIC DNA]</scope>
    <source>
        <strain evidence="7">cv. PI 614886</strain>
    </source>
</reference>
<keyword evidence="3 4" id="KW-0408">Iron</keyword>
<keyword evidence="4" id="KW-0560">Oxidoreductase</keyword>
<dbReference type="Pfam" id="PF03171">
    <property type="entry name" value="2OG-FeII_Oxy"/>
    <property type="match status" value="1"/>
</dbReference>
<dbReference type="GO" id="GO:0046872">
    <property type="term" value="F:metal ion binding"/>
    <property type="evidence" value="ECO:0007669"/>
    <property type="project" value="UniProtKB-KW"/>
</dbReference>
<dbReference type="Gene3D" id="2.60.120.330">
    <property type="entry name" value="B-lactam Antibiotic, Isopenicillin N Synthase, Chain"/>
    <property type="match status" value="2"/>
</dbReference>
<proteinExistence type="inferred from homology"/>
<dbReference type="Gramene" id="AUR62027539-RA">
    <property type="protein sequence ID" value="AUR62027539-RA:cds"/>
    <property type="gene ID" value="AUR62027539"/>
</dbReference>
<dbReference type="Proteomes" id="UP000596660">
    <property type="component" value="Unplaced"/>
</dbReference>
<feature type="compositionally biased region" description="Basic and acidic residues" evidence="5">
    <location>
        <begin position="28"/>
        <end position="40"/>
    </location>
</feature>
<evidence type="ECO:0000256" key="3">
    <source>
        <dbReference type="ARBA" id="ARBA00023004"/>
    </source>
</evidence>
<dbReference type="AlphaFoldDB" id="A0A803MDJ6"/>
<dbReference type="InterPro" id="IPR026992">
    <property type="entry name" value="DIOX_N"/>
</dbReference>
<organism evidence="7 8">
    <name type="scientific">Chenopodium quinoa</name>
    <name type="common">Quinoa</name>
    <dbReference type="NCBI Taxonomy" id="63459"/>
    <lineage>
        <taxon>Eukaryota</taxon>
        <taxon>Viridiplantae</taxon>
        <taxon>Streptophyta</taxon>
        <taxon>Embryophyta</taxon>
        <taxon>Tracheophyta</taxon>
        <taxon>Spermatophyta</taxon>
        <taxon>Magnoliopsida</taxon>
        <taxon>eudicotyledons</taxon>
        <taxon>Gunneridae</taxon>
        <taxon>Pentapetalae</taxon>
        <taxon>Caryophyllales</taxon>
        <taxon>Chenopodiaceae</taxon>
        <taxon>Chenopodioideae</taxon>
        <taxon>Atripliceae</taxon>
        <taxon>Chenopodium</taxon>
    </lineage>
</organism>
<dbReference type="OMA" id="GGHEACH"/>
<accession>A0A803MDJ6</accession>
<protein>
    <recommendedName>
        <fullName evidence="6">Fe2OG dioxygenase domain-containing protein</fullName>
    </recommendedName>
</protein>
<feature type="domain" description="Fe2OG dioxygenase" evidence="6">
    <location>
        <begin position="126"/>
        <end position="226"/>
    </location>
</feature>
<dbReference type="EnsemblPlants" id="AUR62027539-RA">
    <property type="protein sequence ID" value="AUR62027539-RA:cds"/>
    <property type="gene ID" value="AUR62027539"/>
</dbReference>
<evidence type="ECO:0000313" key="7">
    <source>
        <dbReference type="EnsemblPlants" id="AUR62027539-RA:cds"/>
    </source>
</evidence>
<feature type="region of interest" description="Disordered" evidence="5">
    <location>
        <begin position="28"/>
        <end position="50"/>
    </location>
</feature>
<evidence type="ECO:0000256" key="2">
    <source>
        <dbReference type="ARBA" id="ARBA00022723"/>
    </source>
</evidence>
<dbReference type="InterPro" id="IPR027443">
    <property type="entry name" value="IPNS-like_sf"/>
</dbReference>
<dbReference type="SUPFAM" id="SSF51197">
    <property type="entry name" value="Clavaminate synthase-like"/>
    <property type="match status" value="1"/>
</dbReference>
<sequence>MDKEASKVVNFGKSLLVPSVQELAKESKTHIPPRYVRETGDQPDTPINQPSLLSVPVIDLQRLLHGDSKDSELDKLHYACKEWGFFRVAMEAYIEATKNLARTLLNQMAKALAMEEMEMEDLFSDGVQSIRMNYYPPCPEPHKAIGFTPHSDADALTILYQLNDTQGLQVRKDGNWVPVIPLDNAFVINIGDMLEIVSNGIYRSIEHRATVNSTKERLSLATFYSFSLDSKLGPAKSIVGPFNPPKFRTEPVEQYFKEFFSRKLNGKSYLDDMKLTQGGHEACHNLSTDMKS</sequence>
<name>A0A803MDJ6_CHEQI</name>
<comment type="similarity">
    <text evidence="1 4">Belongs to the iron/ascorbate-dependent oxidoreductase family.</text>
</comment>
<evidence type="ECO:0000256" key="1">
    <source>
        <dbReference type="ARBA" id="ARBA00008056"/>
    </source>
</evidence>
<dbReference type="InterPro" id="IPR005123">
    <property type="entry name" value="Oxoglu/Fe-dep_dioxygenase_dom"/>
</dbReference>
<reference evidence="7" key="2">
    <citation type="submission" date="2021-03" db="UniProtKB">
        <authorList>
            <consortium name="EnsemblPlants"/>
        </authorList>
    </citation>
    <scope>IDENTIFICATION</scope>
</reference>